<organism evidence="3 4">
    <name type="scientific">Pseudorhodoferax aquiterrae</name>
    <dbReference type="NCBI Taxonomy" id="747304"/>
    <lineage>
        <taxon>Bacteria</taxon>
        <taxon>Pseudomonadati</taxon>
        <taxon>Pseudomonadota</taxon>
        <taxon>Betaproteobacteria</taxon>
        <taxon>Burkholderiales</taxon>
        <taxon>Comamonadaceae</taxon>
    </lineage>
</organism>
<evidence type="ECO:0000256" key="1">
    <source>
        <dbReference type="SAM" id="Phobius"/>
    </source>
</evidence>
<dbReference type="Pfam" id="PF07331">
    <property type="entry name" value="TctB"/>
    <property type="match status" value="1"/>
</dbReference>
<feature type="transmembrane region" description="Helical" evidence="1">
    <location>
        <begin position="80"/>
        <end position="113"/>
    </location>
</feature>
<comment type="caution">
    <text evidence="3">The sequence shown here is derived from an EMBL/GenBank/DDBJ whole genome shotgun (WGS) entry which is preliminary data.</text>
</comment>
<keyword evidence="1" id="KW-0472">Membrane</keyword>
<reference evidence="4" key="1">
    <citation type="journal article" date="2019" name="Int. J. Syst. Evol. Microbiol.">
        <title>The Global Catalogue of Microorganisms (GCM) 10K type strain sequencing project: providing services to taxonomists for standard genome sequencing and annotation.</title>
        <authorList>
            <consortium name="The Broad Institute Genomics Platform"/>
            <consortium name="The Broad Institute Genome Sequencing Center for Infectious Disease"/>
            <person name="Wu L."/>
            <person name="Ma J."/>
        </authorList>
    </citation>
    <scope>NUCLEOTIDE SEQUENCE [LARGE SCALE GENOMIC DNA]</scope>
    <source>
        <strain evidence="4">KCTC 23314</strain>
    </source>
</reference>
<evidence type="ECO:0000313" key="3">
    <source>
        <dbReference type="EMBL" id="GHC69185.1"/>
    </source>
</evidence>
<proteinExistence type="predicted"/>
<name>A0ABQ3FVZ0_9BURK</name>
<feature type="domain" description="DUF1468" evidence="2">
    <location>
        <begin position="8"/>
        <end position="146"/>
    </location>
</feature>
<dbReference type="RefSeq" id="WP_189685194.1">
    <property type="nucleotide sequence ID" value="NZ_BMYK01000001.1"/>
</dbReference>
<dbReference type="EMBL" id="BMYK01000001">
    <property type="protein sequence ID" value="GHC69185.1"/>
    <property type="molecule type" value="Genomic_DNA"/>
</dbReference>
<evidence type="ECO:0000259" key="2">
    <source>
        <dbReference type="Pfam" id="PF07331"/>
    </source>
</evidence>
<dbReference type="Proteomes" id="UP000626210">
    <property type="component" value="Unassembled WGS sequence"/>
</dbReference>
<evidence type="ECO:0000313" key="4">
    <source>
        <dbReference type="Proteomes" id="UP000626210"/>
    </source>
</evidence>
<keyword evidence="1" id="KW-0812">Transmembrane</keyword>
<dbReference type="InterPro" id="IPR009936">
    <property type="entry name" value="DUF1468"/>
</dbReference>
<accession>A0ABQ3FVZ0</accession>
<sequence>MRIHDSLTGAVLLLLSLAVLWHIQGFPPAAGQQYGPALFPGLIAGGLAIASAVLCWQGLRSGQPLVTLGAGLRSPRHLASLLVALAGMVFYILCADALGFIACSVLVLLALQWALGVRLATALGVAVVATLVIHTCFYKLLRVPLPWGWLQPIAW</sequence>
<feature type="transmembrane region" description="Helical" evidence="1">
    <location>
        <begin position="119"/>
        <end position="141"/>
    </location>
</feature>
<protein>
    <submittedName>
        <fullName evidence="3">Tripartite tricarboxylate transporter TctB</fullName>
    </submittedName>
</protein>
<feature type="transmembrane region" description="Helical" evidence="1">
    <location>
        <begin position="41"/>
        <end position="59"/>
    </location>
</feature>
<keyword evidence="4" id="KW-1185">Reference proteome</keyword>
<keyword evidence="1" id="KW-1133">Transmembrane helix</keyword>
<gene>
    <name evidence="3" type="ORF">GCM10007320_02310</name>
</gene>